<dbReference type="SUPFAM" id="SSF56112">
    <property type="entry name" value="Protein kinase-like (PK-like)"/>
    <property type="match status" value="2"/>
</dbReference>
<name>A0ABS9YH98_9ACTN</name>
<gene>
    <name evidence="1" type="ORF">MQP27_29625</name>
</gene>
<dbReference type="GO" id="GO:0016301">
    <property type="term" value="F:kinase activity"/>
    <property type="evidence" value="ECO:0007669"/>
    <property type="project" value="UniProtKB-KW"/>
</dbReference>
<dbReference type="Proteomes" id="UP001165269">
    <property type="component" value="Unassembled WGS sequence"/>
</dbReference>
<dbReference type="InterPro" id="IPR011009">
    <property type="entry name" value="Kinase-like_dom_sf"/>
</dbReference>
<evidence type="ECO:0000313" key="1">
    <source>
        <dbReference type="EMBL" id="MCI3275251.1"/>
    </source>
</evidence>
<evidence type="ECO:0000313" key="2">
    <source>
        <dbReference type="Proteomes" id="UP001165269"/>
    </source>
</evidence>
<accession>A0ABS9YH98</accession>
<dbReference type="EMBL" id="JALDAY010000009">
    <property type="protein sequence ID" value="MCI3275251.1"/>
    <property type="molecule type" value="Genomic_DNA"/>
</dbReference>
<keyword evidence="2" id="KW-1185">Reference proteome</keyword>
<dbReference type="Gene3D" id="1.10.510.10">
    <property type="entry name" value="Transferase(Phosphotransferase) domain 1"/>
    <property type="match status" value="1"/>
</dbReference>
<organism evidence="1 2">
    <name type="scientific">Streptomyces cylindrosporus</name>
    <dbReference type="NCBI Taxonomy" id="2927583"/>
    <lineage>
        <taxon>Bacteria</taxon>
        <taxon>Bacillati</taxon>
        <taxon>Actinomycetota</taxon>
        <taxon>Actinomycetes</taxon>
        <taxon>Kitasatosporales</taxon>
        <taxon>Streptomycetaceae</taxon>
        <taxon>Streptomyces</taxon>
    </lineage>
</organism>
<sequence length="357" mass="39330">MPRSPRLTHHTTTATTLAQLSDTELGALVAGGVPAGHGVGGRATLIDVDGVQVFVKRVTLTDVERRPDNHRSTANLFGTPPYCHYGIGSIPSPGFGAWRELAAHEMTTDWVLADAVSGFPLLHHWRVLPESGNLLPPQLADTERAVAYWGGDPGLRRHLEALRTATASVTLFLEYVPHTLHDWLRAQLAAGDADKACRLVDEGLEAITSFLHARELLHMDAHFGNILTDGRRLYLTDFGLSLSSRFRLAPPEREFFDRHRPYDRAYTSLYLVLWLVTELYGHRGEERSAFIRACAGGARPEGIPEAAAELVSRHARTAAAMDAFSGRFQTESRLTAPPYRIWEYGSRGHGAGMPASR</sequence>
<keyword evidence="1" id="KW-0418">Kinase</keyword>
<comment type="caution">
    <text evidence="1">The sequence shown here is derived from an EMBL/GenBank/DDBJ whole genome shotgun (WGS) entry which is preliminary data.</text>
</comment>
<proteinExistence type="predicted"/>
<reference evidence="1" key="1">
    <citation type="submission" date="2022-03" db="EMBL/GenBank/DDBJ databases">
        <title>Streptomyces 7R015 and 7R016 isolated from Barleria lupulina in Thailand.</title>
        <authorList>
            <person name="Kanchanasin P."/>
            <person name="Phongsopitanun W."/>
            <person name="Tanasupawat S."/>
        </authorList>
    </citation>
    <scope>NUCLEOTIDE SEQUENCE</scope>
    <source>
        <strain evidence="1">7R015</strain>
    </source>
</reference>
<protein>
    <submittedName>
        <fullName evidence="1">Protein kinase family protein</fullName>
    </submittedName>
</protein>
<dbReference type="RefSeq" id="WP_242769020.1">
    <property type="nucleotide sequence ID" value="NZ_JALDAY010000009.1"/>
</dbReference>
<keyword evidence="1" id="KW-0808">Transferase</keyword>